<feature type="compositionally biased region" description="Polar residues" evidence="1">
    <location>
        <begin position="49"/>
        <end position="64"/>
    </location>
</feature>
<accession>A0A9N7VIS4</accession>
<evidence type="ECO:0000256" key="1">
    <source>
        <dbReference type="SAM" id="MobiDB-lite"/>
    </source>
</evidence>
<evidence type="ECO:0000313" key="2">
    <source>
        <dbReference type="EMBL" id="CAB1450440.1"/>
    </source>
</evidence>
<proteinExistence type="predicted"/>
<sequence>MDEGQNCSRGTDNWHGTKGGVKNLKEKEEEGQEEQEKLFKWKERLNESNGGAQIRQCSTQLTLSQEKKRIKETGPEKPDLQIHQPASDRGRAHNQGFSCPCY</sequence>
<gene>
    <name evidence="2" type="ORF">PLEPLA_LOCUS38129</name>
</gene>
<dbReference type="AlphaFoldDB" id="A0A9N7VIS4"/>
<dbReference type="EMBL" id="CADEAL010004054">
    <property type="protein sequence ID" value="CAB1450440.1"/>
    <property type="molecule type" value="Genomic_DNA"/>
</dbReference>
<evidence type="ECO:0000313" key="3">
    <source>
        <dbReference type="Proteomes" id="UP001153269"/>
    </source>
</evidence>
<feature type="region of interest" description="Disordered" evidence="1">
    <location>
        <begin position="49"/>
        <end position="102"/>
    </location>
</feature>
<reference evidence="2" key="1">
    <citation type="submission" date="2020-03" db="EMBL/GenBank/DDBJ databases">
        <authorList>
            <person name="Weist P."/>
        </authorList>
    </citation>
    <scope>NUCLEOTIDE SEQUENCE</scope>
</reference>
<protein>
    <submittedName>
        <fullName evidence="2">Uncharacterized protein</fullName>
    </submittedName>
</protein>
<comment type="caution">
    <text evidence="2">The sequence shown here is derived from an EMBL/GenBank/DDBJ whole genome shotgun (WGS) entry which is preliminary data.</text>
</comment>
<feature type="compositionally biased region" description="Basic and acidic residues" evidence="1">
    <location>
        <begin position="23"/>
        <end position="36"/>
    </location>
</feature>
<dbReference type="Proteomes" id="UP001153269">
    <property type="component" value="Unassembled WGS sequence"/>
</dbReference>
<name>A0A9N7VIS4_PLEPL</name>
<feature type="compositionally biased region" description="Polar residues" evidence="1">
    <location>
        <begin position="1"/>
        <end position="11"/>
    </location>
</feature>
<feature type="compositionally biased region" description="Basic and acidic residues" evidence="1">
    <location>
        <begin position="65"/>
        <end position="91"/>
    </location>
</feature>
<feature type="region of interest" description="Disordered" evidence="1">
    <location>
        <begin position="1"/>
        <end position="36"/>
    </location>
</feature>
<organism evidence="2 3">
    <name type="scientific">Pleuronectes platessa</name>
    <name type="common">European plaice</name>
    <dbReference type="NCBI Taxonomy" id="8262"/>
    <lineage>
        <taxon>Eukaryota</taxon>
        <taxon>Metazoa</taxon>
        <taxon>Chordata</taxon>
        <taxon>Craniata</taxon>
        <taxon>Vertebrata</taxon>
        <taxon>Euteleostomi</taxon>
        <taxon>Actinopterygii</taxon>
        <taxon>Neopterygii</taxon>
        <taxon>Teleostei</taxon>
        <taxon>Neoteleostei</taxon>
        <taxon>Acanthomorphata</taxon>
        <taxon>Carangaria</taxon>
        <taxon>Pleuronectiformes</taxon>
        <taxon>Pleuronectoidei</taxon>
        <taxon>Pleuronectidae</taxon>
        <taxon>Pleuronectes</taxon>
    </lineage>
</organism>
<keyword evidence="3" id="KW-1185">Reference proteome</keyword>